<sequence>MDAYSQKCKWQSRPTVLEILRDTPVKTAQDARELYKEWLLEKYKDEEKDEIEEE</sequence>
<dbReference type="EMBL" id="UINC01027355">
    <property type="protein sequence ID" value="SVB06451.1"/>
    <property type="molecule type" value="Genomic_DNA"/>
</dbReference>
<proteinExistence type="predicted"/>
<evidence type="ECO:0000313" key="1">
    <source>
        <dbReference type="EMBL" id="SVB06451.1"/>
    </source>
</evidence>
<protein>
    <submittedName>
        <fullName evidence="1">Uncharacterized protein</fullName>
    </submittedName>
</protein>
<organism evidence="1">
    <name type="scientific">marine metagenome</name>
    <dbReference type="NCBI Taxonomy" id="408172"/>
    <lineage>
        <taxon>unclassified sequences</taxon>
        <taxon>metagenomes</taxon>
        <taxon>ecological metagenomes</taxon>
    </lineage>
</organism>
<gene>
    <name evidence="1" type="ORF">METZ01_LOCUS159305</name>
</gene>
<name>A0A382AYU6_9ZZZZ</name>
<accession>A0A382AYU6</accession>
<dbReference type="AlphaFoldDB" id="A0A382AYU6"/>
<reference evidence="1" key="1">
    <citation type="submission" date="2018-05" db="EMBL/GenBank/DDBJ databases">
        <authorList>
            <person name="Lanie J.A."/>
            <person name="Ng W.-L."/>
            <person name="Kazmierczak K.M."/>
            <person name="Andrzejewski T.M."/>
            <person name="Davidsen T.M."/>
            <person name="Wayne K.J."/>
            <person name="Tettelin H."/>
            <person name="Glass J.I."/>
            <person name="Rusch D."/>
            <person name="Podicherti R."/>
            <person name="Tsui H.-C.T."/>
            <person name="Winkler M.E."/>
        </authorList>
    </citation>
    <scope>NUCLEOTIDE SEQUENCE</scope>
</reference>